<gene>
    <name evidence="1" type="ORF">C2G38_2188228</name>
</gene>
<dbReference type="OrthoDB" id="2415159at2759"/>
<keyword evidence="2" id="KW-1185">Reference proteome</keyword>
<evidence type="ECO:0008006" key="3">
    <source>
        <dbReference type="Google" id="ProtNLM"/>
    </source>
</evidence>
<sequence>MPIFWRRGIIEEAWNINFSIPSRSSLIDLESINISKELLISEIDETAESPAEINYNFNLSVGNIYDSWDLAETRLNNYAKAIGFSLCRKRVKSDNGEVRQHTFECTHSGEHISNQIIDLTRQRNQNLAKIACPWHINLSKPKSSAVVTITSIIGEHTVGTITSIIREHSYQIQSDIALYAPKYRRLTPEIMKEIEFHVTKGNIGSKQIFPL</sequence>
<organism evidence="1 2">
    <name type="scientific">Gigaspora rosea</name>
    <dbReference type="NCBI Taxonomy" id="44941"/>
    <lineage>
        <taxon>Eukaryota</taxon>
        <taxon>Fungi</taxon>
        <taxon>Fungi incertae sedis</taxon>
        <taxon>Mucoromycota</taxon>
        <taxon>Glomeromycotina</taxon>
        <taxon>Glomeromycetes</taxon>
        <taxon>Diversisporales</taxon>
        <taxon>Gigasporaceae</taxon>
        <taxon>Gigaspora</taxon>
    </lineage>
</organism>
<reference evidence="1 2" key="1">
    <citation type="submission" date="2018-06" db="EMBL/GenBank/DDBJ databases">
        <title>Comparative genomics reveals the genomic features of Rhizophagus irregularis, R. cerebriforme, R. diaphanum and Gigaspora rosea, and their symbiotic lifestyle signature.</title>
        <authorList>
            <person name="Morin E."/>
            <person name="San Clemente H."/>
            <person name="Chen E.C.H."/>
            <person name="De La Providencia I."/>
            <person name="Hainaut M."/>
            <person name="Kuo A."/>
            <person name="Kohler A."/>
            <person name="Murat C."/>
            <person name="Tang N."/>
            <person name="Roy S."/>
            <person name="Loubradou J."/>
            <person name="Henrissat B."/>
            <person name="Grigoriev I.V."/>
            <person name="Corradi N."/>
            <person name="Roux C."/>
            <person name="Martin F.M."/>
        </authorList>
    </citation>
    <scope>NUCLEOTIDE SEQUENCE [LARGE SCALE GENOMIC DNA]</scope>
    <source>
        <strain evidence="1 2">DAOM 194757</strain>
    </source>
</reference>
<dbReference type="Proteomes" id="UP000266673">
    <property type="component" value="Unassembled WGS sequence"/>
</dbReference>
<dbReference type="EMBL" id="QKWP01000629">
    <property type="protein sequence ID" value="RIB17108.1"/>
    <property type="molecule type" value="Genomic_DNA"/>
</dbReference>
<dbReference type="AlphaFoldDB" id="A0A397V644"/>
<evidence type="ECO:0000313" key="1">
    <source>
        <dbReference type="EMBL" id="RIB17108.1"/>
    </source>
</evidence>
<protein>
    <recommendedName>
        <fullName evidence="3">FAR1 domain-containing protein</fullName>
    </recommendedName>
</protein>
<accession>A0A397V644</accession>
<name>A0A397V644_9GLOM</name>
<dbReference type="PANTHER" id="PTHR47718">
    <property type="entry name" value="OS01G0519700 PROTEIN"/>
    <property type="match status" value="1"/>
</dbReference>
<proteinExistence type="predicted"/>
<comment type="caution">
    <text evidence="1">The sequence shown here is derived from an EMBL/GenBank/DDBJ whole genome shotgun (WGS) entry which is preliminary data.</text>
</comment>
<evidence type="ECO:0000313" key="2">
    <source>
        <dbReference type="Proteomes" id="UP000266673"/>
    </source>
</evidence>